<accession>A0ABV6RHM9</accession>
<dbReference type="InterPro" id="IPR020945">
    <property type="entry name" value="DMSO/NO3_reduct_chaperone"/>
</dbReference>
<gene>
    <name evidence="3" type="primary">narJ</name>
    <name evidence="3" type="ORF">ACFFF6_19080</name>
</gene>
<dbReference type="InterPro" id="IPR036411">
    <property type="entry name" value="TorD-like_sf"/>
</dbReference>
<protein>
    <submittedName>
        <fullName evidence="3">Nitrate reductase molybdenum cofactor assembly chaperone</fullName>
    </submittedName>
</protein>
<dbReference type="SUPFAM" id="SSF89155">
    <property type="entry name" value="TorD-like"/>
    <property type="match status" value="1"/>
</dbReference>
<feature type="compositionally biased region" description="Low complexity" evidence="2">
    <location>
        <begin position="245"/>
        <end position="258"/>
    </location>
</feature>
<feature type="region of interest" description="Disordered" evidence="2">
    <location>
        <begin position="238"/>
        <end position="280"/>
    </location>
</feature>
<keyword evidence="1" id="KW-0534">Nitrate assimilation</keyword>
<dbReference type="EMBL" id="JBHLSV010000038">
    <property type="protein sequence ID" value="MFC0676059.1"/>
    <property type="molecule type" value="Genomic_DNA"/>
</dbReference>
<reference evidence="3 4" key="1">
    <citation type="submission" date="2024-09" db="EMBL/GenBank/DDBJ databases">
        <authorList>
            <person name="Sun Q."/>
            <person name="Mori K."/>
        </authorList>
    </citation>
    <scope>NUCLEOTIDE SEQUENCE [LARGE SCALE GENOMIC DNA]</scope>
    <source>
        <strain evidence="3 4">CICC 10874</strain>
    </source>
</reference>
<dbReference type="Pfam" id="PF02613">
    <property type="entry name" value="Nitrate_red_del"/>
    <property type="match status" value="1"/>
</dbReference>
<name>A0ABV6RHM9_9MICO</name>
<organism evidence="3 4">
    <name type="scientific">Brachybacterium hainanense</name>
    <dbReference type="NCBI Taxonomy" id="1541174"/>
    <lineage>
        <taxon>Bacteria</taxon>
        <taxon>Bacillati</taxon>
        <taxon>Actinomycetota</taxon>
        <taxon>Actinomycetes</taxon>
        <taxon>Micrococcales</taxon>
        <taxon>Dermabacteraceae</taxon>
        <taxon>Brachybacterium</taxon>
    </lineage>
</organism>
<feature type="non-terminal residue" evidence="3">
    <location>
        <position position="1"/>
    </location>
</feature>
<evidence type="ECO:0000256" key="2">
    <source>
        <dbReference type="SAM" id="MobiDB-lite"/>
    </source>
</evidence>
<dbReference type="PANTHER" id="PTHR43680:SF2">
    <property type="entry name" value="NITRATE REDUCTASE MOLYBDENUM COFACTOR ASSEMBLY CHAPERONE NARJ"/>
    <property type="match status" value="1"/>
</dbReference>
<comment type="caution">
    <text evidence="3">The sequence shown here is derived from an EMBL/GenBank/DDBJ whole genome shotgun (WGS) entry which is preliminary data.</text>
</comment>
<dbReference type="Proteomes" id="UP001589793">
    <property type="component" value="Unassembled WGS sequence"/>
</dbReference>
<sequence length="280" mass="29677">PAPPRAAGRAGGRGPRTARRPADLLLASGLDVPQLRACWLAVSWLLTYPDEETRSRDGQLRALVGDLPGSVREPLARTLDALAAMDPLAAQELYVDTFDTRRRGCLHLTYFSHGDTRRRGMALVRIKQDFRAAGVEIGSGELPDHLPLVLEFAAAHDAARGAKILRAGRPGVELLRLHLEEIASPWHGALQALCATLPPLDADDRAAILRLAEEGPEEETVGLDGYGAEHDAGDLAGQTFAASLPGGPMDPGGRMRPGASCGDAAPPGPVPVDLMRGRPS</sequence>
<evidence type="ECO:0000313" key="3">
    <source>
        <dbReference type="EMBL" id="MFC0676059.1"/>
    </source>
</evidence>
<proteinExistence type="predicted"/>
<dbReference type="InterPro" id="IPR003765">
    <property type="entry name" value="NO3_reductase_chaperone_NarJ"/>
</dbReference>
<dbReference type="Gene3D" id="1.10.3480.10">
    <property type="entry name" value="TorD-like"/>
    <property type="match status" value="1"/>
</dbReference>
<keyword evidence="4" id="KW-1185">Reference proteome</keyword>
<dbReference type="RefSeq" id="WP_376983103.1">
    <property type="nucleotide sequence ID" value="NZ_JBHLSV010000038.1"/>
</dbReference>
<dbReference type="PANTHER" id="PTHR43680">
    <property type="entry name" value="NITRATE REDUCTASE MOLYBDENUM COFACTOR ASSEMBLY CHAPERONE"/>
    <property type="match status" value="1"/>
</dbReference>
<evidence type="ECO:0000313" key="4">
    <source>
        <dbReference type="Proteomes" id="UP001589793"/>
    </source>
</evidence>
<dbReference type="NCBIfam" id="TIGR00684">
    <property type="entry name" value="narJ"/>
    <property type="match status" value="1"/>
</dbReference>
<evidence type="ECO:0000256" key="1">
    <source>
        <dbReference type="ARBA" id="ARBA00023063"/>
    </source>
</evidence>